<dbReference type="GO" id="GO:0004222">
    <property type="term" value="F:metalloendopeptidase activity"/>
    <property type="evidence" value="ECO:0007669"/>
    <property type="project" value="TreeGrafter"/>
</dbReference>
<organism evidence="4 5">
    <name type="scientific">Thiorhodovibrio frisius</name>
    <dbReference type="NCBI Taxonomy" id="631362"/>
    <lineage>
        <taxon>Bacteria</taxon>
        <taxon>Pseudomonadati</taxon>
        <taxon>Pseudomonadota</taxon>
        <taxon>Gammaproteobacteria</taxon>
        <taxon>Chromatiales</taxon>
        <taxon>Chromatiaceae</taxon>
        <taxon>Thiorhodovibrio</taxon>
    </lineage>
</organism>
<feature type="domain" description="M23ase beta-sheet core" evidence="3">
    <location>
        <begin position="197"/>
        <end position="291"/>
    </location>
</feature>
<dbReference type="CDD" id="cd12797">
    <property type="entry name" value="M23_peptidase"/>
    <property type="match status" value="1"/>
</dbReference>
<dbReference type="Pfam" id="PF01551">
    <property type="entry name" value="Peptidase_M23"/>
    <property type="match status" value="1"/>
</dbReference>
<evidence type="ECO:0000256" key="2">
    <source>
        <dbReference type="SAM" id="Phobius"/>
    </source>
</evidence>
<dbReference type="InterPro" id="IPR016047">
    <property type="entry name" value="M23ase_b-sheet_dom"/>
</dbReference>
<dbReference type="EMBL" id="JH603169">
    <property type="protein sequence ID" value="EIC21882.1"/>
    <property type="molecule type" value="Genomic_DNA"/>
</dbReference>
<keyword evidence="2" id="KW-0472">Membrane</keyword>
<evidence type="ECO:0000256" key="1">
    <source>
        <dbReference type="SAM" id="Coils"/>
    </source>
</evidence>
<keyword evidence="5" id="KW-1185">Reference proteome</keyword>
<feature type="transmembrane region" description="Helical" evidence="2">
    <location>
        <begin position="12"/>
        <end position="35"/>
    </location>
</feature>
<dbReference type="eggNOG" id="COG0739">
    <property type="taxonomic scope" value="Bacteria"/>
</dbReference>
<dbReference type="PANTHER" id="PTHR21666:SF270">
    <property type="entry name" value="MUREIN HYDROLASE ACTIVATOR ENVC"/>
    <property type="match status" value="1"/>
</dbReference>
<dbReference type="RefSeq" id="WP_009148466.1">
    <property type="nucleotide sequence ID" value="NZ_CP121471.1"/>
</dbReference>
<protein>
    <submittedName>
        <fullName evidence="4">Metalloendopeptidase-like membrane protein</fullName>
    </submittedName>
</protein>
<feature type="coiled-coil region" evidence="1">
    <location>
        <begin position="49"/>
        <end position="76"/>
    </location>
</feature>
<keyword evidence="2" id="KW-1133">Transmembrane helix</keyword>
<evidence type="ECO:0000259" key="3">
    <source>
        <dbReference type="Pfam" id="PF01551"/>
    </source>
</evidence>
<dbReference type="Proteomes" id="UP000002964">
    <property type="component" value="Unassembled WGS sequence"/>
</dbReference>
<dbReference type="Gene3D" id="2.70.70.10">
    <property type="entry name" value="Glucose Permease (Domain IIA)"/>
    <property type="match status" value="1"/>
</dbReference>
<dbReference type="SUPFAM" id="SSF51261">
    <property type="entry name" value="Duplicated hybrid motif"/>
    <property type="match status" value="1"/>
</dbReference>
<dbReference type="InterPro" id="IPR011055">
    <property type="entry name" value="Dup_hybrid_motif"/>
</dbReference>
<reference evidence="5" key="1">
    <citation type="submission" date="2011-06" db="EMBL/GenBank/DDBJ databases">
        <authorList>
            <consortium name="US DOE Joint Genome Institute (JGI-PGF)"/>
            <person name="Lucas S."/>
            <person name="Han J."/>
            <person name="Lapidus A."/>
            <person name="Cheng J.-F."/>
            <person name="Goodwin L."/>
            <person name="Pitluck S."/>
            <person name="Peters L."/>
            <person name="Land M.L."/>
            <person name="Hauser L."/>
            <person name="Vogl K."/>
            <person name="Liu Z."/>
            <person name="Overmann J."/>
            <person name="Frigaard N.-U."/>
            <person name="Bryant D.A."/>
            <person name="Woyke T.J."/>
        </authorList>
    </citation>
    <scope>NUCLEOTIDE SEQUENCE [LARGE SCALE GENOMIC DNA]</scope>
    <source>
        <strain evidence="5">970</strain>
    </source>
</reference>
<dbReference type="AlphaFoldDB" id="H8Z3H4"/>
<accession>H8Z3H4</accession>
<evidence type="ECO:0000313" key="5">
    <source>
        <dbReference type="Proteomes" id="UP000002964"/>
    </source>
</evidence>
<dbReference type="InterPro" id="IPR050570">
    <property type="entry name" value="Cell_wall_metabolism_enzyme"/>
</dbReference>
<keyword evidence="2" id="KW-0812">Transmembrane</keyword>
<gene>
    <name evidence="4" type="ORF">Thi970DRAFT_02117</name>
</gene>
<dbReference type="PANTHER" id="PTHR21666">
    <property type="entry name" value="PEPTIDASE-RELATED"/>
    <property type="match status" value="1"/>
</dbReference>
<evidence type="ECO:0000313" key="4">
    <source>
        <dbReference type="EMBL" id="EIC21882.1"/>
    </source>
</evidence>
<name>H8Z3H4_9GAMM</name>
<dbReference type="FunFam" id="2.70.70.10:FF:000006">
    <property type="entry name" value="M23 family peptidase"/>
    <property type="match status" value="1"/>
</dbReference>
<dbReference type="MEROPS" id="M23.009"/>
<sequence>MHRRQAFVAEQGFSSVVLLSIMIVGLIAGGFGYWLGKYRLSDAPSDSAQVALTRDLEAAKLELEQKRRQIQAHIDTIAVRVAEMQAEVLRVNALGQRLVKMAGLNSDEFDFENPAGSGGPEHYRDSANRIDEVAQDLAKVLSALDDRKRKLGLLETLIMERDLIKHTKPEGWPLRSGGIVTSEFGDRRHPISGRRSMHTGIDISAKTGTPILAMADGLVIFAGRKHGYGNIVEIRHGNGLETWYAHNQENRVKEGDLVRRGEEIALLGSTGRSTGPHVHFEVRKNGTPVNPRAYLNPRGTMRVAHL</sequence>
<dbReference type="OrthoDB" id="9805070at2"/>
<proteinExistence type="predicted"/>
<dbReference type="HOGENOM" id="CLU_029425_2_2_6"/>
<keyword evidence="1" id="KW-0175">Coiled coil</keyword>
<reference evidence="4 5" key="2">
    <citation type="submission" date="2011-11" db="EMBL/GenBank/DDBJ databases">
        <authorList>
            <consortium name="US DOE Joint Genome Institute"/>
            <person name="Lucas S."/>
            <person name="Han J."/>
            <person name="Lapidus A."/>
            <person name="Cheng J.-F."/>
            <person name="Goodwin L."/>
            <person name="Pitluck S."/>
            <person name="Peters L."/>
            <person name="Ovchinnikova G."/>
            <person name="Zhang X."/>
            <person name="Detter J.C."/>
            <person name="Han C."/>
            <person name="Tapia R."/>
            <person name="Land M."/>
            <person name="Hauser L."/>
            <person name="Kyrpides N."/>
            <person name="Ivanova N."/>
            <person name="Pagani I."/>
            <person name="Vogl K."/>
            <person name="Liu Z."/>
            <person name="Overmann J."/>
            <person name="Frigaard N.-U."/>
            <person name="Bryant D."/>
            <person name="Woyke T."/>
        </authorList>
    </citation>
    <scope>NUCLEOTIDE SEQUENCE [LARGE SCALE GENOMIC DNA]</scope>
    <source>
        <strain evidence="4 5">970</strain>
    </source>
</reference>
<dbReference type="STRING" id="631362.Thi970DRAFT_02117"/>